<dbReference type="EMBL" id="AM889285">
    <property type="protein sequence ID" value="CAP57258.1"/>
    <property type="molecule type" value="Genomic_DNA"/>
</dbReference>
<name>A9H1I2_GLUDA</name>
<keyword evidence="1" id="KW-0472">Membrane</keyword>
<dbReference type="KEGG" id="gdi:GDI3315"/>
<feature type="transmembrane region" description="Helical" evidence="1">
    <location>
        <begin position="39"/>
        <end position="58"/>
    </location>
</feature>
<reference evidence="2 3" key="1">
    <citation type="journal article" date="2009" name="BMC Genomics">
        <title>Complete genome sequence of the sugarcane nitrogen-fixing endophyte Gluconacetobacter diazotrophicus Pal5.</title>
        <authorList>
            <person name="Bertalan M."/>
            <person name="Albano R."/>
            <person name="Padua V."/>
            <person name="Rouws L."/>
            <person name="Rojas C."/>
            <person name="Hemerly A."/>
            <person name="Teixeira K."/>
            <person name="Schwab S."/>
            <person name="Araujo J."/>
            <person name="Oliveira A."/>
            <person name="Franca L."/>
            <person name="Magalhaes V."/>
            <person name="Alqueres S."/>
            <person name="Cardoso A."/>
            <person name="Almeida W."/>
            <person name="Loureiro M.M."/>
            <person name="Nogueira E."/>
            <person name="Cidade D."/>
            <person name="Oliveira D."/>
            <person name="Simao T."/>
            <person name="Macedo J."/>
            <person name="Valadao A."/>
            <person name="Dreschsel M."/>
            <person name="Freitas F."/>
            <person name="Vidal M."/>
            <person name="Guedes H."/>
            <person name="Rodrigues E."/>
            <person name="Meneses C."/>
            <person name="Brioso P."/>
            <person name="Pozzer L."/>
            <person name="Figueiredo D."/>
            <person name="Montano H."/>
            <person name="Junior J."/>
            <person name="Filho G."/>
            <person name="Flores V."/>
            <person name="Ferreira B."/>
            <person name="Branco A."/>
            <person name="Gonzalez P."/>
            <person name="Guillobel H."/>
            <person name="Lemos M."/>
            <person name="Seibel L."/>
            <person name="Macedo J."/>
            <person name="Alves-Ferreira M."/>
            <person name="Sachetto-Martins G."/>
            <person name="Coelho A."/>
            <person name="Santos E."/>
            <person name="Amaral G."/>
            <person name="Neves A."/>
            <person name="Pacheco A.B."/>
            <person name="Carvalho D."/>
            <person name="Lery L."/>
            <person name="Bisch P."/>
            <person name="Rossle S.C."/>
            <person name="Urmenyi T."/>
            <person name="Kruger W.V."/>
            <person name="Martins O."/>
            <person name="Baldani J.I."/>
            <person name="Ferreira P.C."/>
        </authorList>
    </citation>
    <scope>NUCLEOTIDE SEQUENCE [LARGE SCALE GENOMIC DNA]</scope>
    <source>
        <strain evidence="3">ATCC 49037 / DSM 5601 / CCUG 37298 / CIP 103539 / LMG 7603 / PAl5</strain>
    </source>
</reference>
<feature type="transmembrane region" description="Helical" evidence="1">
    <location>
        <begin position="106"/>
        <end position="123"/>
    </location>
</feature>
<protein>
    <submittedName>
        <fullName evidence="2">Putative membrane protein</fullName>
    </submittedName>
</protein>
<dbReference type="RefSeq" id="WP_012227798.1">
    <property type="nucleotide sequence ID" value="NC_010125.1"/>
</dbReference>
<dbReference type="AlphaFoldDB" id="A9H1I2"/>
<keyword evidence="1" id="KW-1133">Transmembrane helix</keyword>
<keyword evidence="1" id="KW-0812">Transmembrane</keyword>
<dbReference type="OrthoDB" id="7226281at2"/>
<sequence>MALLLAGPDIGPGDDARAADLLADLGGRDRAALELARDMALLAWITLAGDLAWPGGLVPVDGGAATPLSLLGAVAAWLARVGVACAGIVAVRVVVLAPVRAQRARLVLSVLFALLAVVVLFAGREFG</sequence>
<feature type="transmembrane region" description="Helical" evidence="1">
    <location>
        <begin position="70"/>
        <end position="94"/>
    </location>
</feature>
<gene>
    <name evidence="2" type="ordered locus">GDI3315</name>
</gene>
<evidence type="ECO:0000256" key="1">
    <source>
        <dbReference type="SAM" id="Phobius"/>
    </source>
</evidence>
<evidence type="ECO:0000313" key="2">
    <source>
        <dbReference type="EMBL" id="CAP57258.1"/>
    </source>
</evidence>
<organism evidence="2 3">
    <name type="scientific">Gluconacetobacter diazotrophicus (strain ATCC 49037 / DSM 5601 / CCUG 37298 / CIP 103539 / LMG 7603 / PAl5)</name>
    <dbReference type="NCBI Taxonomy" id="272568"/>
    <lineage>
        <taxon>Bacteria</taxon>
        <taxon>Pseudomonadati</taxon>
        <taxon>Pseudomonadota</taxon>
        <taxon>Alphaproteobacteria</taxon>
        <taxon>Acetobacterales</taxon>
        <taxon>Acetobacteraceae</taxon>
        <taxon>Gluconacetobacter</taxon>
    </lineage>
</organism>
<proteinExistence type="predicted"/>
<accession>A9H1I2</accession>
<keyword evidence="3" id="KW-1185">Reference proteome</keyword>
<evidence type="ECO:0000313" key="3">
    <source>
        <dbReference type="Proteomes" id="UP000001176"/>
    </source>
</evidence>
<dbReference type="Proteomes" id="UP000001176">
    <property type="component" value="Chromosome"/>
</dbReference>